<reference evidence="3 4" key="1">
    <citation type="submission" date="2016-08" db="EMBL/GenBank/DDBJ databases">
        <title>New Insights into Marine Group III Euryarchaeota, from dark to light.</title>
        <authorList>
            <person name="Haro-Moreno J.M."/>
            <person name="Rodriguez-Valera F."/>
            <person name="Lopez-Garcia P."/>
            <person name="Moreira D."/>
            <person name="Martin-Cuadrado A.B."/>
        </authorList>
    </citation>
    <scope>NUCLEOTIDE SEQUENCE [LARGE SCALE GENOMIC DNA]</scope>
    <source>
        <strain evidence="3">CG-Epi2</strain>
    </source>
</reference>
<evidence type="ECO:0000259" key="1">
    <source>
        <dbReference type="Pfam" id="PF01370"/>
    </source>
</evidence>
<sequence length="481" mass="52894">MSPKHQFVSTLKLDVPVEKAFSWHESPGAFERLTPCFDPVTIKSRKGTIDGGSVDIGLNVGPIPLTWVAQHHSYKKNVQFLEDQTKGPFVGPLPFWNGAWHHEHLFEKVDDNNTLLTDRINYDFPMDPFGSLFGGWYTKKKLKQMFAYRRNITENDLYAQSKYNGKPLDIAVTGGSGLIGSSLVPYLTTAGHKVETIVRGRPKKGQLCWDLKNKTISDLNGKDAVVHLAAETINKPIGGILPVPWSAWKRKEILNSRVNGTRLLAEHLATLNNPPKVLVCASAIGYYGDNGDEIMDEGGSNGNDYFSHVVKEWEAAAQPAIDAGIRVVFLRLAPVMSPLGGALQVLSLPAKLGSSPPVGGGKQWWSWVGIDDAIGSIYHSIITEDLSGPVNVASPNCVQQKEWASTLAKVIWGSLGKLTTLIPIPGFILRGILGEFGDVLALSSIRVNSSKLIKSGYKFRFENLEDTFRHLLGMRKSEDLQ</sequence>
<dbReference type="PANTHER" id="PTHR11092:SF0">
    <property type="entry name" value="EPIMERASE FAMILY PROTEIN SDR39U1"/>
    <property type="match status" value="1"/>
</dbReference>
<dbReference type="InterPro" id="IPR010099">
    <property type="entry name" value="SDR39U1"/>
</dbReference>
<dbReference type="InterPro" id="IPR001509">
    <property type="entry name" value="Epimerase_deHydtase"/>
</dbReference>
<dbReference type="Pfam" id="PF01370">
    <property type="entry name" value="Epimerase"/>
    <property type="match status" value="1"/>
</dbReference>
<dbReference type="CDD" id="cd07820">
    <property type="entry name" value="SRPBCC_3"/>
    <property type="match status" value="1"/>
</dbReference>
<dbReference type="InterPro" id="IPR023393">
    <property type="entry name" value="START-like_dom_sf"/>
</dbReference>
<proteinExistence type="predicted"/>
<dbReference type="Gene3D" id="3.30.530.20">
    <property type="match status" value="1"/>
</dbReference>
<protein>
    <submittedName>
        <fullName evidence="3">TIGR01777 family protein</fullName>
    </submittedName>
</protein>
<dbReference type="SUPFAM" id="SSF51735">
    <property type="entry name" value="NAD(P)-binding Rossmann-fold domains"/>
    <property type="match status" value="1"/>
</dbReference>
<dbReference type="Gene3D" id="3.40.50.720">
    <property type="entry name" value="NAD(P)-binding Rossmann-like Domain"/>
    <property type="match status" value="1"/>
</dbReference>
<accession>A0A1J5TN48</accession>
<name>A0A1J5TN48_9ARCH</name>
<dbReference type="InterPro" id="IPR036291">
    <property type="entry name" value="NAD(P)-bd_dom_sf"/>
</dbReference>
<comment type="caution">
    <text evidence="3">The sequence shown here is derived from an EMBL/GenBank/DDBJ whole genome shotgun (WGS) entry which is preliminary data.</text>
</comment>
<dbReference type="SUPFAM" id="SSF55961">
    <property type="entry name" value="Bet v1-like"/>
    <property type="match status" value="1"/>
</dbReference>
<dbReference type="PANTHER" id="PTHR11092">
    <property type="entry name" value="SUGAR NUCLEOTIDE EPIMERASE RELATED"/>
    <property type="match status" value="1"/>
</dbReference>
<evidence type="ECO:0000313" key="4">
    <source>
        <dbReference type="Proteomes" id="UP000183615"/>
    </source>
</evidence>
<feature type="domain" description="NAD-dependent epimerase/dehydratase" evidence="1">
    <location>
        <begin position="170"/>
        <end position="379"/>
    </location>
</feature>
<dbReference type="Proteomes" id="UP000183615">
    <property type="component" value="Unassembled WGS sequence"/>
</dbReference>
<dbReference type="EMBL" id="MIYZ01000016">
    <property type="protein sequence ID" value="OIR22359.1"/>
    <property type="molecule type" value="Genomic_DNA"/>
</dbReference>
<dbReference type="Pfam" id="PF08338">
    <property type="entry name" value="DUF1731"/>
    <property type="match status" value="1"/>
</dbReference>
<gene>
    <name evidence="3" type="ORF">BET99_04570</name>
</gene>
<organism evidence="3 4">
    <name type="scientific">Marine Group III euryarchaeote CG-Epi2</name>
    <dbReference type="NCBI Taxonomy" id="1888996"/>
    <lineage>
        <taxon>Archaea</taxon>
        <taxon>Methanobacteriati</taxon>
        <taxon>Thermoplasmatota</taxon>
        <taxon>Thermoplasmata</taxon>
        <taxon>Candidatus Thermoprofundales</taxon>
    </lineage>
</organism>
<dbReference type="InterPro" id="IPR013549">
    <property type="entry name" value="DUF1731"/>
</dbReference>
<feature type="domain" description="DUF1731" evidence="2">
    <location>
        <begin position="424"/>
        <end position="471"/>
    </location>
</feature>
<dbReference type="AlphaFoldDB" id="A0A1J5TN48"/>
<dbReference type="NCBIfam" id="TIGR01777">
    <property type="entry name" value="yfcH"/>
    <property type="match status" value="1"/>
</dbReference>
<evidence type="ECO:0000259" key="2">
    <source>
        <dbReference type="Pfam" id="PF08338"/>
    </source>
</evidence>
<evidence type="ECO:0000313" key="3">
    <source>
        <dbReference type="EMBL" id="OIR22359.1"/>
    </source>
</evidence>